<protein>
    <submittedName>
        <fullName evidence="7">PLP-dependent aminotransferase family protein</fullName>
    </submittedName>
</protein>
<evidence type="ECO:0000256" key="4">
    <source>
        <dbReference type="ARBA" id="ARBA00022898"/>
    </source>
</evidence>
<dbReference type="Proteomes" id="UP001595596">
    <property type="component" value="Unassembled WGS sequence"/>
</dbReference>
<sequence length="428" mass="45517">MPAHAPAPHTPVPHAAAPDAPIAPAQPQAASRRGFAPWLAQTNDVTSVFLAAGQIPDLINLGGGLPEPSLWPVEELADLAAAVIRSHPAEALGYGPIPGLPALRDLIAARCSTANLRLTRDNVLITTGGMQALELVGKVLLQPGGTVAAQSPAYLGALDAWRPHVPRYRPMRIERNDHDPRAAMQGAQFAYTVPNFSNPSGRLVSLPERQALVAAAHETGTWLIEDDPYGVLYYEGAPLPRLLDLSAAGHPGPYAGPVVYMGSLSKELTPGLRIGWVVAAPAMIAALATAKQGSDMCTSGLSQMLALRALEGGMTERIRPAILSLYRARRDALCAAMREHLAGDLDWQVPSGGMFVWATARDPRLDTDRLLQVGLAHGVCISPSSVFDPQGQDRRSLRINFTLNPPEALEEGCRRLARAIRATLAAAE</sequence>
<dbReference type="Gene3D" id="3.40.640.10">
    <property type="entry name" value="Type I PLP-dependent aspartate aminotransferase-like (Major domain)"/>
    <property type="match status" value="1"/>
</dbReference>
<evidence type="ECO:0000313" key="7">
    <source>
        <dbReference type="EMBL" id="MFC3571280.1"/>
    </source>
</evidence>
<feature type="domain" description="Aminotransferase class I/classII large" evidence="6">
    <location>
        <begin position="81"/>
        <end position="416"/>
    </location>
</feature>
<comment type="caution">
    <text evidence="7">The sequence shown here is derived from an EMBL/GenBank/DDBJ whole genome shotgun (WGS) entry which is preliminary data.</text>
</comment>
<dbReference type="GO" id="GO:0008483">
    <property type="term" value="F:transaminase activity"/>
    <property type="evidence" value="ECO:0007669"/>
    <property type="project" value="UniProtKB-KW"/>
</dbReference>
<dbReference type="RefSeq" id="WP_379032975.1">
    <property type="nucleotide sequence ID" value="NZ_JBHRXE010000055.1"/>
</dbReference>
<proteinExistence type="predicted"/>
<gene>
    <name evidence="7" type="ORF">ACFOMP_17650</name>
</gene>
<keyword evidence="3" id="KW-0808">Transferase</keyword>
<evidence type="ECO:0000313" key="8">
    <source>
        <dbReference type="Proteomes" id="UP001595596"/>
    </source>
</evidence>
<evidence type="ECO:0000259" key="6">
    <source>
        <dbReference type="Pfam" id="PF00155"/>
    </source>
</evidence>
<accession>A0ABV7S2D2</accession>
<dbReference type="SUPFAM" id="SSF53383">
    <property type="entry name" value="PLP-dependent transferases"/>
    <property type="match status" value="1"/>
</dbReference>
<dbReference type="Pfam" id="PF00155">
    <property type="entry name" value="Aminotran_1_2"/>
    <property type="match status" value="1"/>
</dbReference>
<dbReference type="InterPro" id="IPR050859">
    <property type="entry name" value="Class-I_PLP-dep_aminotransf"/>
</dbReference>
<evidence type="ECO:0000256" key="3">
    <source>
        <dbReference type="ARBA" id="ARBA00022679"/>
    </source>
</evidence>
<evidence type="ECO:0000256" key="5">
    <source>
        <dbReference type="SAM" id="MobiDB-lite"/>
    </source>
</evidence>
<dbReference type="InterPro" id="IPR004839">
    <property type="entry name" value="Aminotransferase_I/II_large"/>
</dbReference>
<evidence type="ECO:0000256" key="1">
    <source>
        <dbReference type="ARBA" id="ARBA00001933"/>
    </source>
</evidence>
<keyword evidence="2 7" id="KW-0032">Aminotransferase</keyword>
<name>A0ABV7S2D2_9RHOB</name>
<keyword evidence="4" id="KW-0663">Pyridoxal phosphate</keyword>
<dbReference type="InterPro" id="IPR015422">
    <property type="entry name" value="PyrdxlP-dep_Trfase_small"/>
</dbReference>
<keyword evidence="8" id="KW-1185">Reference proteome</keyword>
<evidence type="ECO:0000256" key="2">
    <source>
        <dbReference type="ARBA" id="ARBA00022576"/>
    </source>
</evidence>
<dbReference type="CDD" id="cd00609">
    <property type="entry name" value="AAT_like"/>
    <property type="match status" value="1"/>
</dbReference>
<dbReference type="InterPro" id="IPR015421">
    <property type="entry name" value="PyrdxlP-dep_Trfase_major"/>
</dbReference>
<comment type="cofactor">
    <cofactor evidence="1">
        <name>pyridoxal 5'-phosphate</name>
        <dbReference type="ChEBI" id="CHEBI:597326"/>
    </cofactor>
</comment>
<dbReference type="PANTHER" id="PTHR42790:SF19">
    <property type="entry name" value="KYNURENINE_ALPHA-AMINOADIPATE AMINOTRANSFERASE, MITOCHONDRIAL"/>
    <property type="match status" value="1"/>
</dbReference>
<dbReference type="InterPro" id="IPR015424">
    <property type="entry name" value="PyrdxlP-dep_Trfase"/>
</dbReference>
<feature type="region of interest" description="Disordered" evidence="5">
    <location>
        <begin position="1"/>
        <end position="28"/>
    </location>
</feature>
<organism evidence="7 8">
    <name type="scientific">Paracoccus simplex</name>
    <dbReference type="NCBI Taxonomy" id="2086346"/>
    <lineage>
        <taxon>Bacteria</taxon>
        <taxon>Pseudomonadati</taxon>
        <taxon>Pseudomonadota</taxon>
        <taxon>Alphaproteobacteria</taxon>
        <taxon>Rhodobacterales</taxon>
        <taxon>Paracoccaceae</taxon>
        <taxon>Paracoccus</taxon>
    </lineage>
</organism>
<dbReference type="PANTHER" id="PTHR42790">
    <property type="entry name" value="AMINOTRANSFERASE"/>
    <property type="match status" value="1"/>
</dbReference>
<dbReference type="Gene3D" id="3.90.1150.10">
    <property type="entry name" value="Aspartate Aminotransferase, domain 1"/>
    <property type="match status" value="1"/>
</dbReference>
<reference evidence="8" key="1">
    <citation type="journal article" date="2019" name="Int. J. Syst. Evol. Microbiol.">
        <title>The Global Catalogue of Microorganisms (GCM) 10K type strain sequencing project: providing services to taxonomists for standard genome sequencing and annotation.</title>
        <authorList>
            <consortium name="The Broad Institute Genomics Platform"/>
            <consortium name="The Broad Institute Genome Sequencing Center for Infectious Disease"/>
            <person name="Wu L."/>
            <person name="Ma J."/>
        </authorList>
    </citation>
    <scope>NUCLEOTIDE SEQUENCE [LARGE SCALE GENOMIC DNA]</scope>
    <source>
        <strain evidence="8">VKM B-3226</strain>
    </source>
</reference>
<dbReference type="EMBL" id="JBHRXE010000055">
    <property type="protein sequence ID" value="MFC3571280.1"/>
    <property type="molecule type" value="Genomic_DNA"/>
</dbReference>